<dbReference type="Gene3D" id="3.40.50.1010">
    <property type="entry name" value="5'-nuclease"/>
    <property type="match status" value="1"/>
</dbReference>
<reference evidence="7" key="2">
    <citation type="journal article" date="2020" name="Microorganisms">
        <title>Osmotic Adaptation and Compatible Solute Biosynthesis of Phototrophic Bacteria as Revealed from Genome Analyses.</title>
        <authorList>
            <person name="Imhoff J.F."/>
            <person name="Rahn T."/>
            <person name="Kunzel S."/>
            <person name="Keller A."/>
            <person name="Neulinger S.C."/>
        </authorList>
    </citation>
    <scope>NUCLEOTIDE SEQUENCE</scope>
    <source>
        <strain evidence="7">DSM 11080</strain>
    </source>
</reference>
<keyword evidence="3 5" id="KW-0479">Metal-binding</keyword>
<reference evidence="7" key="1">
    <citation type="submission" date="2017-08" db="EMBL/GenBank/DDBJ databases">
        <authorList>
            <person name="Imhoff J.F."/>
            <person name="Rahn T."/>
            <person name="Kuenzel S."/>
            <person name="Neulinger S.C."/>
        </authorList>
    </citation>
    <scope>NUCLEOTIDE SEQUENCE</scope>
    <source>
        <strain evidence="7">DSM 11080</strain>
    </source>
</reference>
<dbReference type="AlphaFoldDB" id="A0AAJ0U8N5"/>
<dbReference type="HAMAP" id="MF_00265">
    <property type="entry name" value="VapC_Nob1"/>
    <property type="match status" value="1"/>
</dbReference>
<dbReference type="EC" id="3.1.-.-" evidence="5"/>
<keyword evidence="1 5" id="KW-1277">Toxin-antitoxin system</keyword>
<comment type="caution">
    <text evidence="7">The sequence shown here is derived from an EMBL/GenBank/DDBJ whole genome shotgun (WGS) entry which is preliminary data.</text>
</comment>
<evidence type="ECO:0000313" key="8">
    <source>
        <dbReference type="Proteomes" id="UP001296776"/>
    </source>
</evidence>
<accession>A0AAJ0U8N5</accession>
<dbReference type="Pfam" id="PF01850">
    <property type="entry name" value="PIN"/>
    <property type="match status" value="1"/>
</dbReference>
<comment type="function">
    <text evidence="5">Toxic component of a toxin-antitoxin (TA) system. An RNase.</text>
</comment>
<evidence type="ECO:0000256" key="4">
    <source>
        <dbReference type="ARBA" id="ARBA00022801"/>
    </source>
</evidence>
<comment type="similarity">
    <text evidence="5">Belongs to the PINc/VapC protein family.</text>
</comment>
<evidence type="ECO:0000256" key="3">
    <source>
        <dbReference type="ARBA" id="ARBA00022723"/>
    </source>
</evidence>
<gene>
    <name evidence="5" type="primary">vapC</name>
    <name evidence="7" type="ORF">CKO40_23320</name>
</gene>
<dbReference type="GO" id="GO:0090729">
    <property type="term" value="F:toxin activity"/>
    <property type="evidence" value="ECO:0007669"/>
    <property type="project" value="UniProtKB-KW"/>
</dbReference>
<dbReference type="GO" id="GO:0016787">
    <property type="term" value="F:hydrolase activity"/>
    <property type="evidence" value="ECO:0007669"/>
    <property type="project" value="UniProtKB-KW"/>
</dbReference>
<keyword evidence="2 5" id="KW-0540">Nuclease</keyword>
<feature type="domain" description="PIN" evidence="6">
    <location>
        <begin position="10"/>
        <end position="140"/>
    </location>
</feature>
<dbReference type="InterPro" id="IPR002716">
    <property type="entry name" value="PIN_dom"/>
</dbReference>
<dbReference type="InterPro" id="IPR029060">
    <property type="entry name" value="PIN-like_dom_sf"/>
</dbReference>
<comment type="cofactor">
    <cofactor evidence="5">
        <name>Mg(2+)</name>
        <dbReference type="ChEBI" id="CHEBI:18420"/>
    </cofactor>
</comment>
<evidence type="ECO:0000256" key="5">
    <source>
        <dbReference type="HAMAP-Rule" id="MF_00265"/>
    </source>
</evidence>
<keyword evidence="5" id="KW-0800">Toxin</keyword>
<dbReference type="InterPro" id="IPR022907">
    <property type="entry name" value="VapC_family"/>
</dbReference>
<keyword evidence="5" id="KW-0460">Magnesium</keyword>
<dbReference type="RefSeq" id="WP_200348861.1">
    <property type="nucleotide sequence ID" value="NZ_NRSJ01000091.1"/>
</dbReference>
<evidence type="ECO:0000313" key="7">
    <source>
        <dbReference type="EMBL" id="MBK1707379.1"/>
    </source>
</evidence>
<dbReference type="GO" id="GO:0004540">
    <property type="term" value="F:RNA nuclease activity"/>
    <property type="evidence" value="ECO:0007669"/>
    <property type="project" value="InterPro"/>
</dbReference>
<evidence type="ECO:0000256" key="2">
    <source>
        <dbReference type="ARBA" id="ARBA00022722"/>
    </source>
</evidence>
<dbReference type="EMBL" id="NRSJ01000091">
    <property type="protein sequence ID" value="MBK1707379.1"/>
    <property type="molecule type" value="Genomic_DNA"/>
</dbReference>
<evidence type="ECO:0000256" key="1">
    <source>
        <dbReference type="ARBA" id="ARBA00022649"/>
    </source>
</evidence>
<name>A0AAJ0U8N5_9GAMM</name>
<dbReference type="Proteomes" id="UP001296776">
    <property type="component" value="Unassembled WGS sequence"/>
</dbReference>
<keyword evidence="4 5" id="KW-0378">Hydrolase</keyword>
<dbReference type="GO" id="GO:0000287">
    <property type="term" value="F:magnesium ion binding"/>
    <property type="evidence" value="ECO:0007669"/>
    <property type="project" value="UniProtKB-UniRule"/>
</dbReference>
<proteinExistence type="inferred from homology"/>
<feature type="binding site" evidence="5">
    <location>
        <position position="12"/>
    </location>
    <ligand>
        <name>Mg(2+)</name>
        <dbReference type="ChEBI" id="CHEBI:18420"/>
    </ligand>
</feature>
<protein>
    <recommendedName>
        <fullName evidence="5">Ribonuclease VapC</fullName>
        <shortName evidence="5">RNase VapC</shortName>
        <ecNumber evidence="5">3.1.-.-</ecNumber>
    </recommendedName>
    <alternativeName>
        <fullName evidence="5">Toxin VapC</fullName>
    </alternativeName>
</protein>
<keyword evidence="8" id="KW-1185">Reference proteome</keyword>
<sequence>MATTDDNALFIDTNILIYANVATAPLHEQALNAIKEAHQTGRPLWISRQVLREFIAARTRPQTFAQPSAPEVIIERVRYLEERFQVADDTAAVTGQLVKLMGDFQIGGKQVHDANIVASMLAYGIPCLLTHNVKDFERFGKMIRIEQIG</sequence>
<dbReference type="SUPFAM" id="SSF88723">
    <property type="entry name" value="PIN domain-like"/>
    <property type="match status" value="1"/>
</dbReference>
<evidence type="ECO:0000259" key="6">
    <source>
        <dbReference type="Pfam" id="PF01850"/>
    </source>
</evidence>
<feature type="binding site" evidence="5">
    <location>
        <position position="113"/>
    </location>
    <ligand>
        <name>Mg(2+)</name>
        <dbReference type="ChEBI" id="CHEBI:18420"/>
    </ligand>
</feature>
<organism evidence="7 8">
    <name type="scientific">Halochromatium glycolicum</name>
    <dbReference type="NCBI Taxonomy" id="85075"/>
    <lineage>
        <taxon>Bacteria</taxon>
        <taxon>Pseudomonadati</taxon>
        <taxon>Pseudomonadota</taxon>
        <taxon>Gammaproteobacteria</taxon>
        <taxon>Chromatiales</taxon>
        <taxon>Chromatiaceae</taxon>
        <taxon>Halochromatium</taxon>
    </lineage>
</organism>